<evidence type="ECO:0000256" key="1">
    <source>
        <dbReference type="SAM" id="MobiDB-lite"/>
    </source>
</evidence>
<protein>
    <submittedName>
        <fullName evidence="2">Uncharacterized protein</fullName>
    </submittedName>
</protein>
<sequence>MLALPKADIILGADCLYNSEDFDDFLATVHFLMSKNPTCVFYGIYHERSANRNIHHLLEKWGLAASGISLSGSNREPYSTRISVTSCFATDKDQIRQQNISSPPKTNDREKESEKTDVKRKKFVIEGTEDARKKRQKKRSDECNNEDERKNNSTEICRVDEDEDSYSSSSSCQENESIESSKKNDTAELSEEDQESGDEDNKSNDSDNDVSLFPFQITLGNKH</sequence>
<dbReference type="Gene3D" id="3.40.50.150">
    <property type="entry name" value="Vaccinia Virus protein VP39"/>
    <property type="match status" value="1"/>
</dbReference>
<dbReference type="EMBL" id="HBIU01033721">
    <property type="protein sequence ID" value="CAE0636730.1"/>
    <property type="molecule type" value="Transcribed_RNA"/>
</dbReference>
<feature type="compositionally biased region" description="Acidic residues" evidence="1">
    <location>
        <begin position="188"/>
        <end position="198"/>
    </location>
</feature>
<feature type="compositionally biased region" description="Basic and acidic residues" evidence="1">
    <location>
        <begin position="139"/>
        <end position="152"/>
    </location>
</feature>
<feature type="compositionally biased region" description="Basic and acidic residues" evidence="1">
    <location>
        <begin position="106"/>
        <end position="117"/>
    </location>
</feature>
<proteinExistence type="predicted"/>
<organism evidence="2">
    <name type="scientific">Heterosigma akashiwo</name>
    <name type="common">Chromophytic alga</name>
    <name type="synonym">Heterosigma carterae</name>
    <dbReference type="NCBI Taxonomy" id="2829"/>
    <lineage>
        <taxon>Eukaryota</taxon>
        <taxon>Sar</taxon>
        <taxon>Stramenopiles</taxon>
        <taxon>Ochrophyta</taxon>
        <taxon>Raphidophyceae</taxon>
        <taxon>Chattonellales</taxon>
        <taxon>Chattonellaceae</taxon>
        <taxon>Heterosigma</taxon>
    </lineage>
</organism>
<evidence type="ECO:0000313" key="2">
    <source>
        <dbReference type="EMBL" id="CAE0636730.1"/>
    </source>
</evidence>
<reference evidence="2" key="1">
    <citation type="submission" date="2021-01" db="EMBL/GenBank/DDBJ databases">
        <authorList>
            <person name="Corre E."/>
            <person name="Pelletier E."/>
            <person name="Niang G."/>
            <person name="Scheremetjew M."/>
            <person name="Finn R."/>
            <person name="Kale V."/>
            <person name="Holt S."/>
            <person name="Cochrane G."/>
            <person name="Meng A."/>
            <person name="Brown T."/>
            <person name="Cohen L."/>
        </authorList>
    </citation>
    <scope>NUCLEOTIDE SEQUENCE</scope>
    <source>
        <strain evidence="2">CCMP3107</strain>
    </source>
</reference>
<gene>
    <name evidence="2" type="ORF">HAKA00212_LOCUS15496</name>
</gene>
<dbReference type="Pfam" id="PF10294">
    <property type="entry name" value="Methyltransf_16"/>
    <property type="match status" value="1"/>
</dbReference>
<dbReference type="InterPro" id="IPR029063">
    <property type="entry name" value="SAM-dependent_MTases_sf"/>
</dbReference>
<feature type="compositionally biased region" description="Polar residues" evidence="1">
    <location>
        <begin position="96"/>
        <end position="105"/>
    </location>
</feature>
<dbReference type="AlphaFoldDB" id="A0A6V1M8Q3"/>
<accession>A0A6V1M8Q3</accession>
<feature type="compositionally biased region" description="Low complexity" evidence="1">
    <location>
        <begin position="166"/>
        <end position="175"/>
    </location>
</feature>
<feature type="region of interest" description="Disordered" evidence="1">
    <location>
        <begin position="93"/>
        <end position="223"/>
    </location>
</feature>
<name>A0A6V1M8Q3_HETAK</name>
<dbReference type="InterPro" id="IPR019410">
    <property type="entry name" value="Methyltransf_16"/>
</dbReference>